<reference evidence="1 2" key="1">
    <citation type="journal article" date="2014" name="Genome Biol. Evol.">
        <title>The secreted proteins of Achlya hypogyna and Thraustotheca clavata identify the ancestral oomycete secretome and reveal gene acquisitions by horizontal gene transfer.</title>
        <authorList>
            <person name="Misner I."/>
            <person name="Blouin N."/>
            <person name="Leonard G."/>
            <person name="Richards T.A."/>
            <person name="Lane C.E."/>
        </authorList>
    </citation>
    <scope>NUCLEOTIDE SEQUENCE [LARGE SCALE GENOMIC DNA]</scope>
    <source>
        <strain evidence="1 2">ATCC 48635</strain>
    </source>
</reference>
<name>A0A1V9ZI55_ACHHY</name>
<dbReference type="Proteomes" id="UP000243579">
    <property type="component" value="Unassembled WGS sequence"/>
</dbReference>
<accession>A0A1V9ZI55</accession>
<protein>
    <submittedName>
        <fullName evidence="1">Uncharacterized protein</fullName>
    </submittedName>
</protein>
<evidence type="ECO:0000313" key="1">
    <source>
        <dbReference type="EMBL" id="OQR97581.1"/>
    </source>
</evidence>
<dbReference type="OrthoDB" id="64044at2759"/>
<dbReference type="EMBL" id="JNBR01000100">
    <property type="protein sequence ID" value="OQR97581.1"/>
    <property type="molecule type" value="Genomic_DNA"/>
</dbReference>
<sequence length="352" mass="41401">FCDDLRFAIAQLEPAGLEKKSTLEIKNLADVYAVFGYNSDDIIDQRDQIVMFTRIRQEMMTILHQMTTKGRYTNAIVMRDRLRTIKRDFIALQHTYEKRRQQGETDHFAEAVLLVRDQHEKKWAAKQRDVESECQLRRQELAKTQQIQTRQLEDYLERLPDPHCKYSRTLLDLKNSEYYLSKLQFFEQAKNVYTRADAMEKIEKAKCAQEHHRAKQKQRDDLRIQHEIERRQLEEVLTEKKYGCARAQDWDTKRETQRLKSLKRDMQHSHVLEYQKPPEFTTHPLSAPRAHYRESSSSYGGQHFLGAVRGARLQVQSLCALHDGEEGAPPPSGSVLVIQWPSFLMLLPVDCL</sequence>
<feature type="non-terminal residue" evidence="1">
    <location>
        <position position="1"/>
    </location>
</feature>
<evidence type="ECO:0000313" key="2">
    <source>
        <dbReference type="Proteomes" id="UP000243579"/>
    </source>
</evidence>
<dbReference type="AlphaFoldDB" id="A0A1V9ZI55"/>
<proteinExistence type="predicted"/>
<organism evidence="1 2">
    <name type="scientific">Achlya hypogyna</name>
    <name type="common">Oomycete</name>
    <name type="synonym">Protoachlya hypogyna</name>
    <dbReference type="NCBI Taxonomy" id="1202772"/>
    <lineage>
        <taxon>Eukaryota</taxon>
        <taxon>Sar</taxon>
        <taxon>Stramenopiles</taxon>
        <taxon>Oomycota</taxon>
        <taxon>Saprolegniomycetes</taxon>
        <taxon>Saprolegniales</taxon>
        <taxon>Achlyaceae</taxon>
        <taxon>Achlya</taxon>
    </lineage>
</organism>
<keyword evidence="2" id="KW-1185">Reference proteome</keyword>
<comment type="caution">
    <text evidence="1">The sequence shown here is derived from an EMBL/GenBank/DDBJ whole genome shotgun (WGS) entry which is preliminary data.</text>
</comment>
<gene>
    <name evidence="1" type="ORF">ACHHYP_10202</name>
</gene>